<accession>A0AAF0TS29</accession>
<dbReference type="PANTHER" id="PTHR14939">
    <property type="entry name" value="F-BOX ONLY PROTEIN 22"/>
    <property type="match status" value="1"/>
</dbReference>
<gene>
    <name evidence="2" type="ORF">MTR67_017260</name>
</gene>
<keyword evidence="3" id="KW-1185">Reference proteome</keyword>
<dbReference type="SUPFAM" id="SSF81383">
    <property type="entry name" value="F-box domain"/>
    <property type="match status" value="1"/>
</dbReference>
<evidence type="ECO:0000313" key="2">
    <source>
        <dbReference type="EMBL" id="WMV23875.1"/>
    </source>
</evidence>
<protein>
    <recommendedName>
        <fullName evidence="1">FIST C-domain domain-containing protein</fullName>
    </recommendedName>
</protein>
<name>A0AAF0TS29_SOLVR</name>
<dbReference type="InterPro" id="IPR036047">
    <property type="entry name" value="F-box-like_dom_sf"/>
</dbReference>
<sequence>MDKPRQKPPATALSPATIDMIGEDLLFNIFSKLPAVECAAAACVSRSWNATITRLLSLPKLSSAVSLDPSLQPWAILPPETTLMPRQKFYIEPVAVNDVIDKVLACPIRPQFVIASIGPAFDLDEAHRLIAGRFGSQIPVITSISQGIFGQNATTNEFEEVQWDTFDEEEEAHADLGNEIHGALLTVGFLPGLAIDLIPLSKTRGNQVLMIDDLVLSVRERSSSRSGSASPVGILLFSDEDTDIKLVLEKFDYAFSAETVIVGDGGSQFLYRGETAINPSNNKAASSAAVALLFSRDRGKPPGVGETQFHVMLSTGISSIGPTYKAVSVRERSSDYSTWLTAKREAVHGSLDGQTILDQIYDELGGHNNCPVLYVGVTKRRKCSIGQEKPSWISTHEFHEVLRGTVVQEVYMVLGENRESSSPKGDEEYLYVHGVGIRSGDSFRFYHASSDLARASCNTVANNFRHLKQLLNYERDDHTNSNSVAMQKKPVFGGIMFACCGRGKLFFGEPYVDGSPFLENFSGVTFSGTYCTGEIARADLSSYEQGSQEHSSIRCNFHVFSTVYLVMSYTPPSPQH</sequence>
<dbReference type="InterPro" id="IPR001810">
    <property type="entry name" value="F-box_dom"/>
</dbReference>
<proteinExistence type="predicted"/>
<organism evidence="2 3">
    <name type="scientific">Solanum verrucosum</name>
    <dbReference type="NCBI Taxonomy" id="315347"/>
    <lineage>
        <taxon>Eukaryota</taxon>
        <taxon>Viridiplantae</taxon>
        <taxon>Streptophyta</taxon>
        <taxon>Embryophyta</taxon>
        <taxon>Tracheophyta</taxon>
        <taxon>Spermatophyta</taxon>
        <taxon>Magnoliopsida</taxon>
        <taxon>eudicotyledons</taxon>
        <taxon>Gunneridae</taxon>
        <taxon>Pentapetalae</taxon>
        <taxon>asterids</taxon>
        <taxon>lamiids</taxon>
        <taxon>Solanales</taxon>
        <taxon>Solanaceae</taxon>
        <taxon>Solanoideae</taxon>
        <taxon>Solaneae</taxon>
        <taxon>Solanum</taxon>
    </lineage>
</organism>
<dbReference type="AlphaFoldDB" id="A0AAF0TS29"/>
<dbReference type="GO" id="GO:0000209">
    <property type="term" value="P:protein polyubiquitination"/>
    <property type="evidence" value="ECO:0007669"/>
    <property type="project" value="TreeGrafter"/>
</dbReference>
<dbReference type="Pfam" id="PF00646">
    <property type="entry name" value="F-box"/>
    <property type="match status" value="1"/>
</dbReference>
<reference evidence="2" key="1">
    <citation type="submission" date="2023-08" db="EMBL/GenBank/DDBJ databases">
        <title>A de novo genome assembly of Solanum verrucosum Schlechtendal, a Mexican diploid species geographically isolated from the other diploid A-genome species in potato relatives.</title>
        <authorList>
            <person name="Hosaka K."/>
        </authorList>
    </citation>
    <scope>NUCLEOTIDE SEQUENCE</scope>
    <source>
        <tissue evidence="2">Young leaves</tissue>
    </source>
</reference>
<evidence type="ECO:0000313" key="3">
    <source>
        <dbReference type="Proteomes" id="UP001234989"/>
    </source>
</evidence>
<dbReference type="InterPro" id="IPR013702">
    <property type="entry name" value="FIST_domain_N"/>
</dbReference>
<evidence type="ECO:0000259" key="1">
    <source>
        <dbReference type="SMART" id="SM01204"/>
    </source>
</evidence>
<dbReference type="GO" id="GO:0032436">
    <property type="term" value="P:positive regulation of proteasomal ubiquitin-dependent protein catabolic process"/>
    <property type="evidence" value="ECO:0007669"/>
    <property type="project" value="TreeGrafter"/>
</dbReference>
<dbReference type="InterPro" id="IPR019494">
    <property type="entry name" value="FIST_C"/>
</dbReference>
<dbReference type="Gene3D" id="1.20.1280.50">
    <property type="match status" value="1"/>
</dbReference>
<dbReference type="EMBL" id="CP133615">
    <property type="protein sequence ID" value="WMV23875.1"/>
    <property type="molecule type" value="Genomic_DNA"/>
</dbReference>
<dbReference type="SMART" id="SM01204">
    <property type="entry name" value="FIST_C"/>
    <property type="match status" value="1"/>
</dbReference>
<feature type="domain" description="FIST C-domain" evidence="1">
    <location>
        <begin position="356"/>
        <end position="538"/>
    </location>
</feature>
<dbReference type="PANTHER" id="PTHR14939:SF5">
    <property type="entry name" value="F-BOX ONLY PROTEIN 22"/>
    <property type="match status" value="1"/>
</dbReference>
<dbReference type="Proteomes" id="UP001234989">
    <property type="component" value="Chromosome 4"/>
</dbReference>
<dbReference type="Pfam" id="PF08495">
    <property type="entry name" value="FIST"/>
    <property type="match status" value="1"/>
</dbReference>